<evidence type="ECO:0008006" key="3">
    <source>
        <dbReference type="Google" id="ProtNLM"/>
    </source>
</evidence>
<organism evidence="1 2">
    <name type="scientific">Caenorhabditis nigoni</name>
    <dbReference type="NCBI Taxonomy" id="1611254"/>
    <lineage>
        <taxon>Eukaryota</taxon>
        <taxon>Metazoa</taxon>
        <taxon>Ecdysozoa</taxon>
        <taxon>Nematoda</taxon>
        <taxon>Chromadorea</taxon>
        <taxon>Rhabditida</taxon>
        <taxon>Rhabditina</taxon>
        <taxon>Rhabditomorpha</taxon>
        <taxon>Rhabditoidea</taxon>
        <taxon>Rhabditidae</taxon>
        <taxon>Peloderinae</taxon>
        <taxon>Caenorhabditis</taxon>
    </lineage>
</organism>
<dbReference type="InterPro" id="IPR042317">
    <property type="entry name" value="She-1-like"/>
</dbReference>
<dbReference type="Proteomes" id="UP000230233">
    <property type="component" value="Chromosome IV"/>
</dbReference>
<evidence type="ECO:0000313" key="1">
    <source>
        <dbReference type="EMBL" id="PIC32427.1"/>
    </source>
</evidence>
<keyword evidence="2" id="KW-1185">Reference proteome</keyword>
<gene>
    <name evidence="1" type="primary">Cnig_chr_IV.g12758</name>
    <name evidence="1" type="ORF">B9Z55_012758</name>
</gene>
<dbReference type="EMBL" id="PDUG01000004">
    <property type="protein sequence ID" value="PIC32427.1"/>
    <property type="molecule type" value="Genomic_DNA"/>
</dbReference>
<proteinExistence type="predicted"/>
<accession>A0A2G5TYR8</accession>
<sequence length="110" mass="12886">MTDDGSFTVKNIKFEYCDFDSMIVVLRKIKDGVESIEIDFTDDLAGILEILQVQNVPYWHIEKYYPTDSLHKVAQMWIDKNSKIGTTFQVAVHKEGSFQEFFEHFTDRIV</sequence>
<dbReference type="AlphaFoldDB" id="A0A2G5TYR8"/>
<evidence type="ECO:0000313" key="2">
    <source>
        <dbReference type="Proteomes" id="UP000230233"/>
    </source>
</evidence>
<protein>
    <recommendedName>
        <fullName evidence="3">Methyltransferase FkbM domain-containing protein</fullName>
    </recommendedName>
</protein>
<name>A0A2G5TYR8_9PELO</name>
<reference evidence="2" key="1">
    <citation type="submission" date="2017-10" db="EMBL/GenBank/DDBJ databases">
        <title>Rapid genome shrinkage in a self-fertile nematode reveals novel sperm competition proteins.</title>
        <authorList>
            <person name="Yin D."/>
            <person name="Schwarz E.M."/>
            <person name="Thomas C.G."/>
            <person name="Felde R.L."/>
            <person name="Korf I.F."/>
            <person name="Cutter A.D."/>
            <person name="Schartner C.M."/>
            <person name="Ralston E.J."/>
            <person name="Meyer B.J."/>
            <person name="Haag E.S."/>
        </authorList>
    </citation>
    <scope>NUCLEOTIDE SEQUENCE [LARGE SCALE GENOMIC DNA]</scope>
    <source>
        <strain evidence="2">JU1422</strain>
    </source>
</reference>
<dbReference type="PANTHER" id="PTHR31006">
    <property type="entry name" value="F-BOX DOMAIN-CONTAINING PROTEIN-RELATED-RELATED"/>
    <property type="match status" value="1"/>
</dbReference>
<dbReference type="PANTHER" id="PTHR31006:SF3">
    <property type="entry name" value="F-BOX DOMAIN-CONTAINING PROTEIN-RELATED"/>
    <property type="match status" value="1"/>
</dbReference>
<comment type="caution">
    <text evidence="1">The sequence shown here is derived from an EMBL/GenBank/DDBJ whole genome shotgun (WGS) entry which is preliminary data.</text>
</comment>